<keyword evidence="4" id="KW-0539">Nucleus</keyword>
<proteinExistence type="inferred from homology"/>
<evidence type="ECO:0000256" key="1">
    <source>
        <dbReference type="ARBA" id="ARBA00004604"/>
    </source>
</evidence>
<dbReference type="GO" id="GO:0030515">
    <property type="term" value="F:snoRNA binding"/>
    <property type="evidence" value="ECO:0007669"/>
    <property type="project" value="TreeGrafter"/>
</dbReference>
<dbReference type="GO" id="GO:0005737">
    <property type="term" value="C:cytoplasm"/>
    <property type="evidence" value="ECO:0007669"/>
    <property type="project" value="TreeGrafter"/>
</dbReference>
<evidence type="ECO:0000256" key="5">
    <source>
        <dbReference type="ARBA" id="ARBA00074032"/>
    </source>
</evidence>
<reference evidence="7" key="1">
    <citation type="submission" date="2018-02" db="EMBL/GenBank/DDBJ databases">
        <title>Rhizophora mucronata_Transcriptome.</title>
        <authorList>
            <person name="Meera S.P."/>
            <person name="Sreeshan A."/>
            <person name="Augustine A."/>
        </authorList>
    </citation>
    <scope>NUCLEOTIDE SEQUENCE</scope>
    <source>
        <tissue evidence="7">Leaf</tissue>
    </source>
</reference>
<dbReference type="Pfam" id="PF05291">
    <property type="entry name" value="Bystin"/>
    <property type="match status" value="1"/>
</dbReference>
<name>A0A2P2MG75_RHIMU</name>
<feature type="region of interest" description="Disordered" evidence="6">
    <location>
        <begin position="1"/>
        <end position="49"/>
    </location>
</feature>
<evidence type="ECO:0000256" key="6">
    <source>
        <dbReference type="SAM" id="MobiDB-lite"/>
    </source>
</evidence>
<dbReference type="Gene3D" id="1.25.40.480">
    <property type="match status" value="1"/>
</dbReference>
<comment type="subcellular location">
    <subcellularLocation>
        <location evidence="1">Nucleus</location>
        <location evidence="1">Nucleolus</location>
    </subcellularLocation>
</comment>
<dbReference type="GO" id="GO:0030688">
    <property type="term" value="C:preribosome, small subunit precursor"/>
    <property type="evidence" value="ECO:0007669"/>
    <property type="project" value="TreeGrafter"/>
</dbReference>
<comment type="similarity">
    <text evidence="2">Belongs to the bystin family.</text>
</comment>
<evidence type="ECO:0000313" key="7">
    <source>
        <dbReference type="EMBL" id="MBX29200.1"/>
    </source>
</evidence>
<dbReference type="FunFam" id="1.25.40.480:FF:000001">
    <property type="entry name" value="Bystin (51.6 kD)-like"/>
    <property type="match status" value="1"/>
</dbReference>
<dbReference type="InterPro" id="IPR007955">
    <property type="entry name" value="Bystin"/>
</dbReference>
<accession>A0A2P2MG75</accession>
<evidence type="ECO:0000256" key="2">
    <source>
        <dbReference type="ARBA" id="ARBA00007114"/>
    </source>
</evidence>
<dbReference type="AlphaFoldDB" id="A0A2P2MG75"/>
<protein>
    <recommendedName>
        <fullName evidence="5">Bystin</fullName>
    </recommendedName>
</protein>
<evidence type="ECO:0000256" key="4">
    <source>
        <dbReference type="ARBA" id="ARBA00023242"/>
    </source>
</evidence>
<dbReference type="PANTHER" id="PTHR12821">
    <property type="entry name" value="BYSTIN"/>
    <property type="match status" value="1"/>
</dbReference>
<dbReference type="PANTHER" id="PTHR12821:SF0">
    <property type="entry name" value="BYSTIN"/>
    <property type="match status" value="1"/>
</dbReference>
<evidence type="ECO:0000256" key="3">
    <source>
        <dbReference type="ARBA" id="ARBA00022517"/>
    </source>
</evidence>
<organism evidence="7">
    <name type="scientific">Rhizophora mucronata</name>
    <name type="common">Asiatic mangrove</name>
    <dbReference type="NCBI Taxonomy" id="61149"/>
    <lineage>
        <taxon>Eukaryota</taxon>
        <taxon>Viridiplantae</taxon>
        <taxon>Streptophyta</taxon>
        <taxon>Embryophyta</taxon>
        <taxon>Tracheophyta</taxon>
        <taxon>Spermatophyta</taxon>
        <taxon>Magnoliopsida</taxon>
        <taxon>eudicotyledons</taxon>
        <taxon>Gunneridae</taxon>
        <taxon>Pentapetalae</taxon>
        <taxon>rosids</taxon>
        <taxon>fabids</taxon>
        <taxon>Malpighiales</taxon>
        <taxon>Rhizophoraceae</taxon>
        <taxon>Rhizophora</taxon>
    </lineage>
</organism>
<keyword evidence="3" id="KW-0690">Ribosome biogenesis</keyword>
<dbReference type="GO" id="GO:0006364">
    <property type="term" value="P:rRNA processing"/>
    <property type="evidence" value="ECO:0007669"/>
    <property type="project" value="TreeGrafter"/>
</dbReference>
<dbReference type="EMBL" id="GGEC01048716">
    <property type="protein sequence ID" value="MBX29200.1"/>
    <property type="molecule type" value="Transcribed_RNA"/>
</dbReference>
<dbReference type="GO" id="GO:0005730">
    <property type="term" value="C:nucleolus"/>
    <property type="evidence" value="ECO:0007669"/>
    <property type="project" value="UniProtKB-SubCell"/>
</dbReference>
<sequence>MGKKRERHQNPQPFRPNEDDGDASVSTAKSRFKAPKHHQEQEKMISSGMSSKILREALLQQREIQEEAEESNAFDVAEEEAAVGYKEEESEDIDDFDGFNVTLSVIGKDYEEEINEDDEKILEAFLSKNAAPQCTLADVIIDKIKQQNANVSSEMGTLPKLDKSVIDVYKGVSKFLSKYTSGKVPKAFKHIPSVQHWEDILYLTEPENWSPNAMYQATRIFASNLGSKKAERFYRLVLLPRVRDDIKKNKRLHFSLYEALKKSLYKPAAFNKGILFPLCQSGTCNLREAVIVGSIIQKASIPWTHSSVALLKLAGMEYCGTTSYFIKLLLEKKYALPYRVIDALTAHFLRFREDTRIMPVIWHQSLLAFVQRYKNELQKEDKDRLRTLVEKQKHKLVTPEIIRELDNSCNHGEKDDPMLLNILFLQNI</sequence>